<keyword evidence="1" id="KW-1133">Transmembrane helix</keyword>
<evidence type="ECO:0000313" key="2">
    <source>
        <dbReference type="EMBL" id="SOQ35146.1"/>
    </source>
</evidence>
<name>A0A2H1V2Y7_SPOFR</name>
<feature type="transmembrane region" description="Helical" evidence="1">
    <location>
        <begin position="190"/>
        <end position="210"/>
    </location>
</feature>
<evidence type="ECO:0000256" key="1">
    <source>
        <dbReference type="SAM" id="Phobius"/>
    </source>
</evidence>
<gene>
    <name evidence="2" type="ORF">SFRICE_003650</name>
</gene>
<sequence>MPFGSMSLRDGAEDRICESVGNHSQHATFHIKHSLTKYVCTSAKLYVPINMIGGSQTHPQYHSIAHLCWKSTHNICFTTTENKSKQNIVSYRFYTTKNLSNFSSSKFKLTKIQPNSIAALVKDKQHGGPLTSSALGEARGSVKLLLTKKHHVPTPVFRAGAPVTRYLVCSSGSASAVPHGPICFKMNANILIYLVLAIIVMSNVIFVAGWQRTCSASGVSVDHGRWRLFTIKRYVCSFTGLYHKKEDYLREPAPNDCDEDSCGPLIDVDSLVDVL</sequence>
<keyword evidence="1" id="KW-0812">Transmembrane</keyword>
<keyword evidence="1" id="KW-0472">Membrane</keyword>
<accession>A0A2H1V2Y7</accession>
<dbReference type="AlphaFoldDB" id="A0A2H1V2Y7"/>
<organism evidence="2">
    <name type="scientific">Spodoptera frugiperda</name>
    <name type="common">Fall armyworm</name>
    <dbReference type="NCBI Taxonomy" id="7108"/>
    <lineage>
        <taxon>Eukaryota</taxon>
        <taxon>Metazoa</taxon>
        <taxon>Ecdysozoa</taxon>
        <taxon>Arthropoda</taxon>
        <taxon>Hexapoda</taxon>
        <taxon>Insecta</taxon>
        <taxon>Pterygota</taxon>
        <taxon>Neoptera</taxon>
        <taxon>Endopterygota</taxon>
        <taxon>Lepidoptera</taxon>
        <taxon>Glossata</taxon>
        <taxon>Ditrysia</taxon>
        <taxon>Noctuoidea</taxon>
        <taxon>Noctuidae</taxon>
        <taxon>Amphipyrinae</taxon>
        <taxon>Spodoptera</taxon>
    </lineage>
</organism>
<reference evidence="2" key="1">
    <citation type="submission" date="2016-07" db="EMBL/GenBank/DDBJ databases">
        <authorList>
            <person name="Bretaudeau A."/>
        </authorList>
    </citation>
    <scope>NUCLEOTIDE SEQUENCE</scope>
    <source>
        <strain evidence="2">Rice</strain>
        <tissue evidence="2">Whole body</tissue>
    </source>
</reference>
<protein>
    <submittedName>
        <fullName evidence="2">SFRICE_003650</fullName>
    </submittedName>
</protein>
<proteinExistence type="predicted"/>
<dbReference type="EMBL" id="ODYU01000413">
    <property type="protein sequence ID" value="SOQ35146.1"/>
    <property type="molecule type" value="Genomic_DNA"/>
</dbReference>